<dbReference type="AlphaFoldDB" id="A0A7C4AJC1"/>
<reference evidence="9" key="1">
    <citation type="journal article" date="2020" name="mSystems">
        <title>Genome- and Community-Level Interaction Insights into Carbon Utilization and Element Cycling Functions of Hydrothermarchaeota in Hydrothermal Sediment.</title>
        <authorList>
            <person name="Zhou Z."/>
            <person name="Liu Y."/>
            <person name="Xu W."/>
            <person name="Pan J."/>
            <person name="Luo Z.H."/>
            <person name="Li M."/>
        </authorList>
    </citation>
    <scope>NUCLEOTIDE SEQUENCE [LARGE SCALE GENOMIC DNA]</scope>
    <source>
        <strain evidence="9">SpSt-788</strain>
    </source>
</reference>
<keyword evidence="4 7" id="KW-0812">Transmembrane</keyword>
<evidence type="ECO:0000313" key="9">
    <source>
        <dbReference type="EMBL" id="HGG99475.1"/>
    </source>
</evidence>
<keyword evidence="7" id="KW-0653">Protein transport</keyword>
<comment type="caution">
    <text evidence="9">The sequence shown here is derived from an EMBL/GenBank/DDBJ whole genome shotgun (WGS) entry which is preliminary data.</text>
</comment>
<sequence>MAGLMPRRRSSIADINVTPLVDVMLVLLIIFMITAPLLKQGIDVALPKAKGKSLEETEKINIVITKEGKIFLNDRIILLDDLPGLLSSFKEANVTVLLRADKDVPYGLVAEVMGEIKASGIERIGMVTEPKEPK</sequence>
<evidence type="ECO:0000256" key="5">
    <source>
        <dbReference type="ARBA" id="ARBA00022989"/>
    </source>
</evidence>
<evidence type="ECO:0000256" key="7">
    <source>
        <dbReference type="RuleBase" id="RU003879"/>
    </source>
</evidence>
<dbReference type="Gene3D" id="3.30.420.270">
    <property type="match status" value="1"/>
</dbReference>
<organism evidence="9">
    <name type="scientific">Thermodesulfovibrio aggregans</name>
    <dbReference type="NCBI Taxonomy" id="86166"/>
    <lineage>
        <taxon>Bacteria</taxon>
        <taxon>Pseudomonadati</taxon>
        <taxon>Nitrospirota</taxon>
        <taxon>Thermodesulfovibrionia</taxon>
        <taxon>Thermodesulfovibrionales</taxon>
        <taxon>Thermodesulfovibrionaceae</taxon>
        <taxon>Thermodesulfovibrio</taxon>
    </lineage>
</organism>
<dbReference type="Pfam" id="PF02472">
    <property type="entry name" value="ExbD"/>
    <property type="match status" value="1"/>
</dbReference>
<proteinExistence type="inferred from homology"/>
<dbReference type="GO" id="GO:0015031">
    <property type="term" value="P:protein transport"/>
    <property type="evidence" value="ECO:0007669"/>
    <property type="project" value="UniProtKB-KW"/>
</dbReference>
<keyword evidence="3" id="KW-1003">Cell membrane</keyword>
<protein>
    <submittedName>
        <fullName evidence="9">ExbD/TolR family protein</fullName>
    </submittedName>
</protein>
<evidence type="ECO:0000256" key="8">
    <source>
        <dbReference type="SAM" id="Phobius"/>
    </source>
</evidence>
<comment type="subcellular location">
    <subcellularLocation>
        <location evidence="1">Cell membrane</location>
        <topology evidence="1">Single-pass membrane protein</topology>
    </subcellularLocation>
    <subcellularLocation>
        <location evidence="7">Cell membrane</location>
        <topology evidence="7">Single-pass type II membrane protein</topology>
    </subcellularLocation>
</comment>
<gene>
    <name evidence="9" type="ORF">ENV75_03355</name>
</gene>
<evidence type="ECO:0000256" key="2">
    <source>
        <dbReference type="ARBA" id="ARBA00005811"/>
    </source>
</evidence>
<dbReference type="GO" id="GO:0005886">
    <property type="term" value="C:plasma membrane"/>
    <property type="evidence" value="ECO:0007669"/>
    <property type="project" value="UniProtKB-SubCell"/>
</dbReference>
<dbReference type="PANTHER" id="PTHR30558:SF7">
    <property type="entry name" value="TOL-PAL SYSTEM PROTEIN TOLR"/>
    <property type="match status" value="1"/>
</dbReference>
<dbReference type="InterPro" id="IPR003400">
    <property type="entry name" value="ExbD"/>
</dbReference>
<accession>A0A7C4AJC1</accession>
<dbReference type="GO" id="GO:0022857">
    <property type="term" value="F:transmembrane transporter activity"/>
    <property type="evidence" value="ECO:0007669"/>
    <property type="project" value="InterPro"/>
</dbReference>
<keyword evidence="7" id="KW-0813">Transport</keyword>
<feature type="transmembrane region" description="Helical" evidence="8">
    <location>
        <begin position="20"/>
        <end position="38"/>
    </location>
</feature>
<dbReference type="PANTHER" id="PTHR30558">
    <property type="entry name" value="EXBD MEMBRANE COMPONENT OF PMF-DRIVEN MACROMOLECULE IMPORT SYSTEM"/>
    <property type="match status" value="1"/>
</dbReference>
<evidence type="ECO:0000256" key="4">
    <source>
        <dbReference type="ARBA" id="ARBA00022692"/>
    </source>
</evidence>
<keyword evidence="6 8" id="KW-0472">Membrane</keyword>
<name>A0A7C4AJC1_9BACT</name>
<evidence type="ECO:0000256" key="1">
    <source>
        <dbReference type="ARBA" id="ARBA00004162"/>
    </source>
</evidence>
<evidence type="ECO:0000256" key="3">
    <source>
        <dbReference type="ARBA" id="ARBA00022475"/>
    </source>
</evidence>
<dbReference type="EMBL" id="DTHO01000033">
    <property type="protein sequence ID" value="HGG99475.1"/>
    <property type="molecule type" value="Genomic_DNA"/>
</dbReference>
<evidence type="ECO:0000256" key="6">
    <source>
        <dbReference type="ARBA" id="ARBA00023136"/>
    </source>
</evidence>
<keyword evidence="5 8" id="KW-1133">Transmembrane helix</keyword>
<comment type="similarity">
    <text evidence="2 7">Belongs to the ExbD/TolR family.</text>
</comment>